<comment type="caution">
    <text evidence="1">The sequence shown here is derived from an EMBL/GenBank/DDBJ whole genome shotgun (WGS) entry which is preliminary data.</text>
</comment>
<dbReference type="Proteomes" id="UP001056120">
    <property type="component" value="Linkage Group LG25"/>
</dbReference>
<evidence type="ECO:0000313" key="1">
    <source>
        <dbReference type="EMBL" id="KAI3705834.1"/>
    </source>
</evidence>
<accession>A0ACB9A883</accession>
<sequence length="422" mass="48001">MDEDMGIMEDLVADDASFSDDFDSEYEFDAYHYFNFSRDETKSEAEEAESWFRYAHEYPPSPFIVKLKLMKAAKANHTKIHKTNSRKIEANKNTSSRVSDIKIEANIDQKYASRDMKIKGVKHHNHIPQDNIKAKPKSTVNLSKPSGSSFMKPTASHLAKQNKECDIHSGGFGRLQKPLVTAVEKLRSPIRIQNQTTKRQKLEIGYLRKAAQLKHRASFLHKISKKAVQMESSSNSKVKTTIPKKPALVTEERAQTRISHNKSESLQRPLNRKFLDAPKLSQCKKSMTQSNEFQVLYKHNSASPVSEDILVKRQSSRNAGKKDKCRSPDNLKSYTTDKVHPIKDGGFKVNAKHNSHLPPIELFKKLSLKSEPETKVVSSLKPPHLTKGLKENVPGSYQQEFRRCVGKPNHRGADRMITEVKI</sequence>
<reference evidence="2" key="1">
    <citation type="journal article" date="2022" name="Mol. Ecol. Resour.">
        <title>The genomes of chicory, endive, great burdock and yacon provide insights into Asteraceae palaeo-polyploidization history and plant inulin production.</title>
        <authorList>
            <person name="Fan W."/>
            <person name="Wang S."/>
            <person name="Wang H."/>
            <person name="Wang A."/>
            <person name="Jiang F."/>
            <person name="Liu H."/>
            <person name="Zhao H."/>
            <person name="Xu D."/>
            <person name="Zhang Y."/>
        </authorList>
    </citation>
    <scope>NUCLEOTIDE SEQUENCE [LARGE SCALE GENOMIC DNA]</scope>
    <source>
        <strain evidence="2">cv. Yunnan</strain>
    </source>
</reference>
<dbReference type="EMBL" id="CM042042">
    <property type="protein sequence ID" value="KAI3705834.1"/>
    <property type="molecule type" value="Genomic_DNA"/>
</dbReference>
<protein>
    <submittedName>
        <fullName evidence="1">Uncharacterized protein</fullName>
    </submittedName>
</protein>
<name>A0ACB9A883_9ASTR</name>
<proteinExistence type="predicted"/>
<keyword evidence="2" id="KW-1185">Reference proteome</keyword>
<reference evidence="1 2" key="2">
    <citation type="journal article" date="2022" name="Mol. Ecol. Resour.">
        <title>The genomes of chicory, endive, great burdock and yacon provide insights into Asteraceae paleo-polyploidization history and plant inulin production.</title>
        <authorList>
            <person name="Fan W."/>
            <person name="Wang S."/>
            <person name="Wang H."/>
            <person name="Wang A."/>
            <person name="Jiang F."/>
            <person name="Liu H."/>
            <person name="Zhao H."/>
            <person name="Xu D."/>
            <person name="Zhang Y."/>
        </authorList>
    </citation>
    <scope>NUCLEOTIDE SEQUENCE [LARGE SCALE GENOMIC DNA]</scope>
    <source>
        <strain evidence="2">cv. Yunnan</strain>
        <tissue evidence="1">Leaves</tissue>
    </source>
</reference>
<evidence type="ECO:0000313" key="2">
    <source>
        <dbReference type="Proteomes" id="UP001056120"/>
    </source>
</evidence>
<organism evidence="1 2">
    <name type="scientific">Smallanthus sonchifolius</name>
    <dbReference type="NCBI Taxonomy" id="185202"/>
    <lineage>
        <taxon>Eukaryota</taxon>
        <taxon>Viridiplantae</taxon>
        <taxon>Streptophyta</taxon>
        <taxon>Embryophyta</taxon>
        <taxon>Tracheophyta</taxon>
        <taxon>Spermatophyta</taxon>
        <taxon>Magnoliopsida</taxon>
        <taxon>eudicotyledons</taxon>
        <taxon>Gunneridae</taxon>
        <taxon>Pentapetalae</taxon>
        <taxon>asterids</taxon>
        <taxon>campanulids</taxon>
        <taxon>Asterales</taxon>
        <taxon>Asteraceae</taxon>
        <taxon>Asteroideae</taxon>
        <taxon>Heliantheae alliance</taxon>
        <taxon>Millerieae</taxon>
        <taxon>Smallanthus</taxon>
    </lineage>
</organism>
<gene>
    <name evidence="1" type="ORF">L1987_76078</name>
</gene>